<feature type="transmembrane region" description="Helical" evidence="5">
    <location>
        <begin position="20"/>
        <end position="42"/>
    </location>
</feature>
<feature type="transmembrane region" description="Helical" evidence="5">
    <location>
        <begin position="178"/>
        <end position="197"/>
    </location>
</feature>
<proteinExistence type="predicted"/>
<dbReference type="AlphaFoldDB" id="A0A1G5I2A6"/>
<evidence type="ECO:0000259" key="6">
    <source>
        <dbReference type="PROSITE" id="PS50801"/>
    </source>
</evidence>
<dbReference type="SUPFAM" id="SSF52091">
    <property type="entry name" value="SpoIIaa-like"/>
    <property type="match status" value="1"/>
</dbReference>
<keyword evidence="4 5" id="KW-0472">Membrane</keyword>
<organism evidence="7 8">
    <name type="scientific">Desulfoluna spongiiphila</name>
    <dbReference type="NCBI Taxonomy" id="419481"/>
    <lineage>
        <taxon>Bacteria</taxon>
        <taxon>Pseudomonadati</taxon>
        <taxon>Thermodesulfobacteriota</taxon>
        <taxon>Desulfobacteria</taxon>
        <taxon>Desulfobacterales</taxon>
        <taxon>Desulfolunaceae</taxon>
        <taxon>Desulfoluna</taxon>
    </lineage>
</organism>
<feature type="transmembrane region" description="Helical" evidence="5">
    <location>
        <begin position="490"/>
        <end position="510"/>
    </location>
</feature>
<dbReference type="GO" id="GO:0016020">
    <property type="term" value="C:membrane"/>
    <property type="evidence" value="ECO:0007669"/>
    <property type="project" value="UniProtKB-SubCell"/>
</dbReference>
<protein>
    <submittedName>
        <fullName evidence="7">STAS domain-containing protein</fullName>
    </submittedName>
</protein>
<dbReference type="Pfam" id="PF00916">
    <property type="entry name" value="Sulfate_transp"/>
    <property type="match status" value="2"/>
</dbReference>
<dbReference type="PANTHER" id="PTHR11814">
    <property type="entry name" value="SULFATE TRANSPORTER"/>
    <property type="match status" value="1"/>
</dbReference>
<feature type="transmembrane region" description="Helical" evidence="5">
    <location>
        <begin position="544"/>
        <end position="561"/>
    </location>
</feature>
<dbReference type="InterPro" id="IPR001902">
    <property type="entry name" value="SLC26A/SulP_fam"/>
</dbReference>
<dbReference type="Pfam" id="PF01740">
    <property type="entry name" value="STAS"/>
    <property type="match status" value="1"/>
</dbReference>
<dbReference type="InterPro" id="IPR011547">
    <property type="entry name" value="SLC26A/SulP_dom"/>
</dbReference>
<dbReference type="InterPro" id="IPR036513">
    <property type="entry name" value="STAS_dom_sf"/>
</dbReference>
<dbReference type="STRING" id="419481.SAMN05216233_11742"/>
<keyword evidence="3 5" id="KW-1133">Transmembrane helix</keyword>
<feature type="transmembrane region" description="Helical" evidence="5">
    <location>
        <begin position="48"/>
        <end position="66"/>
    </location>
</feature>
<gene>
    <name evidence="7" type="ORF">SAMN05216233_11742</name>
</gene>
<evidence type="ECO:0000313" key="7">
    <source>
        <dbReference type="EMBL" id="SCY70186.1"/>
    </source>
</evidence>
<comment type="subcellular location">
    <subcellularLocation>
        <location evidence="1">Membrane</location>
        <topology evidence="1">Multi-pass membrane protein</topology>
    </subcellularLocation>
</comment>
<evidence type="ECO:0000256" key="3">
    <source>
        <dbReference type="ARBA" id="ARBA00022989"/>
    </source>
</evidence>
<dbReference type="Gene3D" id="3.30.750.24">
    <property type="entry name" value="STAS domain"/>
    <property type="match status" value="1"/>
</dbReference>
<evidence type="ECO:0000256" key="5">
    <source>
        <dbReference type="SAM" id="Phobius"/>
    </source>
</evidence>
<keyword evidence="8" id="KW-1185">Reference proteome</keyword>
<feature type="domain" description="STAS" evidence="6">
    <location>
        <begin position="580"/>
        <end position="694"/>
    </location>
</feature>
<feature type="transmembrane region" description="Helical" evidence="5">
    <location>
        <begin position="391"/>
        <end position="414"/>
    </location>
</feature>
<dbReference type="PROSITE" id="PS50801">
    <property type="entry name" value="STAS"/>
    <property type="match status" value="1"/>
</dbReference>
<reference evidence="7 8" key="1">
    <citation type="submission" date="2016-10" db="EMBL/GenBank/DDBJ databases">
        <authorList>
            <person name="de Groot N.N."/>
        </authorList>
    </citation>
    <scope>NUCLEOTIDE SEQUENCE [LARGE SCALE GENOMIC DNA]</scope>
    <source>
        <strain evidence="7 8">AA1</strain>
    </source>
</reference>
<sequence>MLTKVFPFLLWFKDYDTGKFRTDVVAGITVAMVLIPQSMAYAQLAGLPAYYGLYAAFLPPMVAALFGSSRQLATGPVAVVSLMSAASLEPLATAGSTEFIAYSVLLALTVGTFQFLLGVLRLGLVVNLLSHPVVNGFTNAAAIIIASSQFSKLFGVYVDKAPHHYETILHVCRSALHYTHLPTLAMGTFSIAIMVFLKRVNPKIPNVLVAVAVTTVISFAFKFNHDVSVPATSIKAPSVTAMIDAFNRDVAEIATLGAERASLNTRLKAAQEHTKGSIPSSQEMELEYDLARINARINSLKASSGETRETLRLVHFAATEDTGESPVFYVRGKEPEGMQTDGRKWRIKVGNKPLALDGLRMIGAGAVVGDIPKGLKVGIPTLPDNTTFLGAFLQLLPFAVIISLLGFMEAIAIAKAMAAKTGQKLDPNQELIGQGLANIIGSFGQSYAVSGSFSRSAVNLQANAVSGISSVVTSLMVALTLLFFTPLLYHLPQAVLASVIMMAVIGLVNVKGFVHAWKAKRADGAISVITFICTLYFAPHLEEGIMVGVALTFIVFIYKNLRPRVALLSRSEDQTFRSSVKFGLRECQHIAVVRFDGPLIFTNASYLEDKVLEFITEKPDLRHILIESSGINDVDASGEEALAILIETVRESGRGISFSSMKEEVVAVLERTHLLETIGKENIYPNGEKALTVIYQQIHEEGACGGCPLSKYLPAEEAVSA</sequence>
<feature type="transmembrane region" description="Helical" evidence="5">
    <location>
        <begin position="464"/>
        <end position="484"/>
    </location>
</feature>
<evidence type="ECO:0000256" key="1">
    <source>
        <dbReference type="ARBA" id="ARBA00004141"/>
    </source>
</evidence>
<dbReference type="Proteomes" id="UP000198870">
    <property type="component" value="Unassembled WGS sequence"/>
</dbReference>
<feature type="transmembrane region" description="Helical" evidence="5">
    <location>
        <begin position="136"/>
        <end position="158"/>
    </location>
</feature>
<keyword evidence="2 5" id="KW-0812">Transmembrane</keyword>
<evidence type="ECO:0000256" key="2">
    <source>
        <dbReference type="ARBA" id="ARBA00022692"/>
    </source>
</evidence>
<evidence type="ECO:0000256" key="4">
    <source>
        <dbReference type="ARBA" id="ARBA00023136"/>
    </source>
</evidence>
<feature type="transmembrane region" description="Helical" evidence="5">
    <location>
        <begin position="204"/>
        <end position="221"/>
    </location>
</feature>
<evidence type="ECO:0000313" key="8">
    <source>
        <dbReference type="Proteomes" id="UP000198870"/>
    </source>
</evidence>
<dbReference type="GO" id="GO:0055085">
    <property type="term" value="P:transmembrane transport"/>
    <property type="evidence" value="ECO:0007669"/>
    <property type="project" value="InterPro"/>
</dbReference>
<dbReference type="InterPro" id="IPR002645">
    <property type="entry name" value="STAS_dom"/>
</dbReference>
<name>A0A1G5I2A6_9BACT</name>
<accession>A0A1G5I2A6</accession>
<dbReference type="OrthoDB" id="9769739at2"/>
<feature type="transmembrane region" description="Helical" evidence="5">
    <location>
        <begin position="99"/>
        <end position="124"/>
    </location>
</feature>
<dbReference type="CDD" id="cd07042">
    <property type="entry name" value="STAS_SulP_like_sulfate_transporter"/>
    <property type="match status" value="1"/>
</dbReference>
<dbReference type="RefSeq" id="WP_092213205.1">
    <property type="nucleotide sequence ID" value="NZ_FMUX01000017.1"/>
</dbReference>
<dbReference type="EMBL" id="FMUX01000017">
    <property type="protein sequence ID" value="SCY70186.1"/>
    <property type="molecule type" value="Genomic_DNA"/>
</dbReference>